<feature type="region of interest" description="Disordered" evidence="1">
    <location>
        <begin position="55"/>
        <end position="85"/>
    </location>
</feature>
<gene>
    <name evidence="3" type="ORF">E1301_Tti011895</name>
</gene>
<dbReference type="EMBL" id="SOYY01000004">
    <property type="protein sequence ID" value="KAA0722520.1"/>
    <property type="molecule type" value="Genomic_DNA"/>
</dbReference>
<keyword evidence="4" id="KW-1185">Reference proteome</keyword>
<reference evidence="3 4" key="1">
    <citation type="journal article" date="2019" name="Mol. Ecol. Resour.">
        <title>Chromosome-level genome assembly of Triplophysa tibetana, a fish adapted to the harsh high-altitude environment of the Tibetan Plateau.</title>
        <authorList>
            <person name="Yang X."/>
            <person name="Liu H."/>
            <person name="Ma Z."/>
            <person name="Zou Y."/>
            <person name="Zou M."/>
            <person name="Mao Y."/>
            <person name="Li X."/>
            <person name="Wang H."/>
            <person name="Chen T."/>
            <person name="Wang W."/>
            <person name="Yang R."/>
        </authorList>
    </citation>
    <scope>NUCLEOTIDE SEQUENCE [LARGE SCALE GENOMIC DNA]</scope>
    <source>
        <strain evidence="3">TTIB1903HZAU</strain>
        <tissue evidence="3">Muscle</tissue>
    </source>
</reference>
<evidence type="ECO:0000313" key="4">
    <source>
        <dbReference type="Proteomes" id="UP000324632"/>
    </source>
</evidence>
<keyword evidence="2" id="KW-0812">Transmembrane</keyword>
<keyword evidence="2" id="KW-1133">Transmembrane helix</keyword>
<sequence>MDRLGTQKSGSRSMEICFTYKSLNLEQIRSLSEQFSNGRFEGTVLLRASCDTEGKSFHQAPRNESKATGRKVADSELNSPASRMNENRLMNAVKRTAHFSPLLTSTSAGGTDSGLSGLQSSLTKGKVKGIIDRQGNIKNAMMRRARCGMWGWIFALVFFWNTHMLRAQDGLLIWYDKLLQALNKNSSPPAQNYTQTPFRSALQDIPHPTHNLLPCYMHWHAQTHTANTKQLA</sequence>
<name>A0A5A9PK67_9TELE</name>
<evidence type="ECO:0000256" key="1">
    <source>
        <dbReference type="SAM" id="MobiDB-lite"/>
    </source>
</evidence>
<keyword evidence="2" id="KW-0472">Membrane</keyword>
<evidence type="ECO:0000256" key="2">
    <source>
        <dbReference type="SAM" id="Phobius"/>
    </source>
</evidence>
<comment type="caution">
    <text evidence="3">The sequence shown here is derived from an EMBL/GenBank/DDBJ whole genome shotgun (WGS) entry which is preliminary data.</text>
</comment>
<dbReference type="AlphaFoldDB" id="A0A5A9PK67"/>
<evidence type="ECO:0000313" key="3">
    <source>
        <dbReference type="EMBL" id="KAA0722520.1"/>
    </source>
</evidence>
<protein>
    <submittedName>
        <fullName evidence="3">Uncharacterized protein</fullName>
    </submittedName>
</protein>
<feature type="compositionally biased region" description="Basic and acidic residues" evidence="1">
    <location>
        <begin position="55"/>
        <end position="74"/>
    </location>
</feature>
<feature type="transmembrane region" description="Helical" evidence="2">
    <location>
        <begin position="147"/>
        <end position="165"/>
    </location>
</feature>
<dbReference type="Proteomes" id="UP000324632">
    <property type="component" value="Chromosome 4"/>
</dbReference>
<accession>A0A5A9PK67</accession>
<proteinExistence type="predicted"/>
<organism evidence="3 4">
    <name type="scientific">Triplophysa tibetana</name>
    <dbReference type="NCBI Taxonomy" id="1572043"/>
    <lineage>
        <taxon>Eukaryota</taxon>
        <taxon>Metazoa</taxon>
        <taxon>Chordata</taxon>
        <taxon>Craniata</taxon>
        <taxon>Vertebrata</taxon>
        <taxon>Euteleostomi</taxon>
        <taxon>Actinopterygii</taxon>
        <taxon>Neopterygii</taxon>
        <taxon>Teleostei</taxon>
        <taxon>Ostariophysi</taxon>
        <taxon>Cypriniformes</taxon>
        <taxon>Nemacheilidae</taxon>
        <taxon>Triplophysa</taxon>
    </lineage>
</organism>